<evidence type="ECO:0000313" key="2">
    <source>
        <dbReference type="EMBL" id="GHE72793.1"/>
    </source>
</evidence>
<dbReference type="AlphaFoldDB" id="A0A918ZXB6"/>
<proteinExistence type="predicted"/>
<gene>
    <name evidence="2" type="ORF">GCM10018785_46250</name>
</gene>
<name>A0A918ZXB6_9ACTN</name>
<sequence length="139" mass="14700">MRMHTRIVPLAMTTALLAGGTAAMATGAAGAAEPKGDVTAQSCYGSARNYTGTPGGPGRNAHWPATGTYAYATRNCTDINLKVNYTRDVRVCFKNTGQCNGWKKAKKGVWKVAASNVRDGAGFYIQFKGANRSTGKIAY</sequence>
<reference evidence="2" key="1">
    <citation type="journal article" date="2014" name="Int. J. Syst. Evol. Microbiol.">
        <title>Complete genome sequence of Corynebacterium casei LMG S-19264T (=DSM 44701T), isolated from a smear-ripened cheese.</title>
        <authorList>
            <consortium name="US DOE Joint Genome Institute (JGI-PGF)"/>
            <person name="Walter F."/>
            <person name="Albersmeier A."/>
            <person name="Kalinowski J."/>
            <person name="Ruckert C."/>
        </authorList>
    </citation>
    <scope>NUCLEOTIDE SEQUENCE</scope>
    <source>
        <strain evidence="2">JCM 4784</strain>
    </source>
</reference>
<evidence type="ECO:0000256" key="1">
    <source>
        <dbReference type="SAM" id="SignalP"/>
    </source>
</evidence>
<reference evidence="2" key="2">
    <citation type="submission" date="2020-09" db="EMBL/GenBank/DDBJ databases">
        <authorList>
            <person name="Sun Q."/>
            <person name="Ohkuma M."/>
        </authorList>
    </citation>
    <scope>NUCLEOTIDE SEQUENCE</scope>
    <source>
        <strain evidence="2">JCM 4784</strain>
    </source>
</reference>
<feature type="chain" id="PRO_5037941168" description="Secreted protein" evidence="1">
    <location>
        <begin position="32"/>
        <end position="139"/>
    </location>
</feature>
<comment type="caution">
    <text evidence="2">The sequence shown here is derived from an EMBL/GenBank/DDBJ whole genome shotgun (WGS) entry which is preliminary data.</text>
</comment>
<feature type="signal peptide" evidence="1">
    <location>
        <begin position="1"/>
        <end position="31"/>
    </location>
</feature>
<evidence type="ECO:0008006" key="4">
    <source>
        <dbReference type="Google" id="ProtNLM"/>
    </source>
</evidence>
<keyword evidence="1" id="KW-0732">Signal</keyword>
<organism evidence="2 3">
    <name type="scientific">Streptomyces longispororuber</name>
    <dbReference type="NCBI Taxonomy" id="68230"/>
    <lineage>
        <taxon>Bacteria</taxon>
        <taxon>Bacillati</taxon>
        <taxon>Actinomycetota</taxon>
        <taxon>Actinomycetes</taxon>
        <taxon>Kitasatosporales</taxon>
        <taxon>Streptomycetaceae</taxon>
        <taxon>Streptomyces</taxon>
    </lineage>
</organism>
<keyword evidence="3" id="KW-1185">Reference proteome</keyword>
<dbReference type="EMBL" id="BNBT01000077">
    <property type="protein sequence ID" value="GHE72793.1"/>
    <property type="molecule type" value="Genomic_DNA"/>
</dbReference>
<evidence type="ECO:0000313" key="3">
    <source>
        <dbReference type="Proteomes" id="UP000608024"/>
    </source>
</evidence>
<dbReference type="Proteomes" id="UP000608024">
    <property type="component" value="Unassembled WGS sequence"/>
</dbReference>
<accession>A0A918ZXB6</accession>
<protein>
    <recommendedName>
        <fullName evidence="4">Secreted protein</fullName>
    </recommendedName>
</protein>